<dbReference type="InterPro" id="IPR003010">
    <property type="entry name" value="C-N_Hydrolase"/>
</dbReference>
<dbReference type="Gene3D" id="3.60.110.10">
    <property type="entry name" value="Carbon-nitrogen hydrolase"/>
    <property type="match status" value="1"/>
</dbReference>
<evidence type="ECO:0000313" key="11">
    <source>
        <dbReference type="EMBL" id="MFC0208305.1"/>
    </source>
</evidence>
<feature type="transmembrane region" description="Helical" evidence="9">
    <location>
        <begin position="20"/>
        <end position="51"/>
    </location>
</feature>
<evidence type="ECO:0000256" key="2">
    <source>
        <dbReference type="ARBA" id="ARBA00010065"/>
    </source>
</evidence>
<dbReference type="PANTHER" id="PTHR38686">
    <property type="entry name" value="APOLIPOPROTEIN N-ACYLTRANSFERASE"/>
    <property type="match status" value="1"/>
</dbReference>
<evidence type="ECO:0000256" key="5">
    <source>
        <dbReference type="ARBA" id="ARBA00022692"/>
    </source>
</evidence>
<keyword evidence="7 9" id="KW-0472">Membrane</keyword>
<evidence type="ECO:0000256" key="1">
    <source>
        <dbReference type="ARBA" id="ARBA00004651"/>
    </source>
</evidence>
<protein>
    <recommendedName>
        <fullName evidence="9">Apolipoprotein N-acyltransferase</fullName>
        <shortName evidence="9">ALP N-acyltransferase</shortName>
        <ecNumber evidence="9">2.3.1.269</ecNumber>
    </recommendedName>
</protein>
<dbReference type="EMBL" id="JBHLXD010000010">
    <property type="protein sequence ID" value="MFC0208305.1"/>
    <property type="molecule type" value="Genomic_DNA"/>
</dbReference>
<comment type="pathway">
    <text evidence="9">Protein modification; lipoprotein biosynthesis (N-acyl transfer).</text>
</comment>
<keyword evidence="3 9" id="KW-1003">Cell membrane</keyword>
<evidence type="ECO:0000313" key="12">
    <source>
        <dbReference type="Proteomes" id="UP001589755"/>
    </source>
</evidence>
<dbReference type="SUPFAM" id="SSF56317">
    <property type="entry name" value="Carbon-nitrogen hydrolase"/>
    <property type="match status" value="1"/>
</dbReference>
<dbReference type="HAMAP" id="MF_01148">
    <property type="entry name" value="Lnt"/>
    <property type="match status" value="1"/>
</dbReference>
<sequence length="509" mass="52785">MERLAGRVILAWGWQRRLLSFLGGAVASLALAPVDFTAACFLAFPLLVWLLDGAVEGSGRLARLLPAFSVGWWFGFGYFLAGLWWVGPGLSATPGLAAWAAPLAMLGLPALLAVFHGLATLLACGLWSDGAGRIAALAFGFGVAEWLRAGLIPDLAWNAIGYTAMPVPVLMQAAGLVGVAGVGALAVFVFAAPALLATGRQAQAGLAMAFLLAAAMTGYGAVRLATSPQAAEWLAVRIVQPGIQTPGQPFEKALERYVSLSRSPGTQGASAPRLILWPERAVPFVLAERPDLLGALAGAVEEGQVLLAGALRAEAGTRHLYSALVVVDEEGRIVDASDKVHPTLFPDGWPVGALLEGAGAARLAQDGRRRLLPVSGKTRALPLIGTEAAIPGPGAEMAGEAHLVINPVSFAGSSGTPAVYQHLRQAQLRAVETGLPLIVAAAGGASAAIDANGRIIDALRPRAAGVLDVKLPLSGAKIVDSRHMWMRELTFVALFGILSLLLSIRSRAI</sequence>
<keyword evidence="12" id="KW-1185">Reference proteome</keyword>
<dbReference type="Pfam" id="PF00795">
    <property type="entry name" value="CN_hydrolase"/>
    <property type="match status" value="1"/>
</dbReference>
<dbReference type="GO" id="GO:0016746">
    <property type="term" value="F:acyltransferase activity"/>
    <property type="evidence" value="ECO:0007669"/>
    <property type="project" value="UniProtKB-KW"/>
</dbReference>
<dbReference type="Pfam" id="PF20154">
    <property type="entry name" value="LNT_N"/>
    <property type="match status" value="1"/>
</dbReference>
<dbReference type="RefSeq" id="WP_261519870.1">
    <property type="nucleotide sequence ID" value="NZ_JAODNW010000007.1"/>
</dbReference>
<comment type="similarity">
    <text evidence="2 9">Belongs to the CN hydrolase family. Apolipoprotein N-acyltransferase subfamily.</text>
</comment>
<evidence type="ECO:0000259" key="10">
    <source>
        <dbReference type="PROSITE" id="PS50263"/>
    </source>
</evidence>
<dbReference type="Proteomes" id="UP001589755">
    <property type="component" value="Unassembled WGS sequence"/>
</dbReference>
<dbReference type="PANTHER" id="PTHR38686:SF1">
    <property type="entry name" value="APOLIPOPROTEIN N-ACYLTRANSFERASE"/>
    <property type="match status" value="1"/>
</dbReference>
<keyword evidence="8 9" id="KW-0012">Acyltransferase</keyword>
<dbReference type="PROSITE" id="PS50263">
    <property type="entry name" value="CN_HYDROLASE"/>
    <property type="match status" value="1"/>
</dbReference>
<reference evidence="11 12" key="1">
    <citation type="submission" date="2024-09" db="EMBL/GenBank/DDBJ databases">
        <authorList>
            <person name="Sun Q."/>
            <person name="Mori K."/>
        </authorList>
    </citation>
    <scope>NUCLEOTIDE SEQUENCE [LARGE SCALE GENOMIC DNA]</scope>
    <source>
        <strain evidence="11 12">CCM 8543</strain>
    </source>
</reference>
<evidence type="ECO:0000256" key="9">
    <source>
        <dbReference type="HAMAP-Rule" id="MF_01148"/>
    </source>
</evidence>
<comment type="function">
    <text evidence="9">Catalyzes the phospholipid dependent N-acylation of the N-terminal cysteine of apolipoprotein, the last step in lipoprotein maturation.</text>
</comment>
<dbReference type="NCBIfam" id="TIGR00546">
    <property type="entry name" value="lnt"/>
    <property type="match status" value="1"/>
</dbReference>
<comment type="caution">
    <text evidence="11">The sequence shown here is derived from an EMBL/GenBank/DDBJ whole genome shotgun (WGS) entry which is preliminary data.</text>
</comment>
<keyword evidence="5 9" id="KW-0812">Transmembrane</keyword>
<feature type="transmembrane region" description="Helical" evidence="9">
    <location>
        <begin position="63"/>
        <end position="86"/>
    </location>
</feature>
<comment type="catalytic activity">
    <reaction evidence="9">
        <text>N-terminal S-1,2-diacyl-sn-glyceryl-L-cysteinyl-[lipoprotein] + a glycerophospholipid = N-acyl-S-1,2-diacyl-sn-glyceryl-L-cysteinyl-[lipoprotein] + a 2-acyl-sn-glycero-3-phospholipid + H(+)</text>
        <dbReference type="Rhea" id="RHEA:48228"/>
        <dbReference type="Rhea" id="RHEA-COMP:14681"/>
        <dbReference type="Rhea" id="RHEA-COMP:14684"/>
        <dbReference type="ChEBI" id="CHEBI:15378"/>
        <dbReference type="ChEBI" id="CHEBI:136912"/>
        <dbReference type="ChEBI" id="CHEBI:140656"/>
        <dbReference type="ChEBI" id="CHEBI:140657"/>
        <dbReference type="ChEBI" id="CHEBI:140660"/>
        <dbReference type="EC" id="2.3.1.269"/>
    </reaction>
</comment>
<accession>A0ABV6D6P9</accession>
<organism evidence="11 12">
    <name type="scientific">Chelativorans intermedius</name>
    <dbReference type="NCBI Taxonomy" id="515947"/>
    <lineage>
        <taxon>Bacteria</taxon>
        <taxon>Pseudomonadati</taxon>
        <taxon>Pseudomonadota</taxon>
        <taxon>Alphaproteobacteria</taxon>
        <taxon>Hyphomicrobiales</taxon>
        <taxon>Phyllobacteriaceae</taxon>
        <taxon>Chelativorans</taxon>
    </lineage>
</organism>
<evidence type="ECO:0000256" key="8">
    <source>
        <dbReference type="ARBA" id="ARBA00023315"/>
    </source>
</evidence>
<evidence type="ECO:0000256" key="6">
    <source>
        <dbReference type="ARBA" id="ARBA00022989"/>
    </source>
</evidence>
<feature type="domain" description="CN hydrolase" evidence="10">
    <location>
        <begin position="239"/>
        <end position="473"/>
    </location>
</feature>
<feature type="transmembrane region" description="Helical" evidence="9">
    <location>
        <begin position="484"/>
        <end position="504"/>
    </location>
</feature>
<dbReference type="EC" id="2.3.1.269" evidence="9"/>
<dbReference type="InterPro" id="IPR004563">
    <property type="entry name" value="Apolipo_AcylTrfase"/>
</dbReference>
<name>A0ABV6D6P9_9HYPH</name>
<dbReference type="InterPro" id="IPR036526">
    <property type="entry name" value="C-N_Hydrolase_sf"/>
</dbReference>
<feature type="transmembrane region" description="Helical" evidence="9">
    <location>
        <begin position="134"/>
        <end position="153"/>
    </location>
</feature>
<keyword evidence="6 9" id="KW-1133">Transmembrane helix</keyword>
<feature type="transmembrane region" description="Helical" evidence="9">
    <location>
        <begin position="173"/>
        <end position="197"/>
    </location>
</feature>
<feature type="transmembrane region" description="Helical" evidence="9">
    <location>
        <begin position="204"/>
        <end position="222"/>
    </location>
</feature>
<proteinExistence type="inferred from homology"/>
<feature type="transmembrane region" description="Helical" evidence="9">
    <location>
        <begin position="106"/>
        <end position="127"/>
    </location>
</feature>
<evidence type="ECO:0000256" key="3">
    <source>
        <dbReference type="ARBA" id="ARBA00022475"/>
    </source>
</evidence>
<evidence type="ECO:0000256" key="4">
    <source>
        <dbReference type="ARBA" id="ARBA00022679"/>
    </source>
</evidence>
<keyword evidence="4 9" id="KW-0808">Transferase</keyword>
<evidence type="ECO:0000256" key="7">
    <source>
        <dbReference type="ARBA" id="ARBA00023136"/>
    </source>
</evidence>
<dbReference type="InterPro" id="IPR045378">
    <property type="entry name" value="LNT_N"/>
</dbReference>
<comment type="subcellular location">
    <subcellularLocation>
        <location evidence="1 9">Cell membrane</location>
        <topology evidence="1 9">Multi-pass membrane protein</topology>
    </subcellularLocation>
</comment>
<gene>
    <name evidence="9 11" type="primary">lnt</name>
    <name evidence="11" type="ORF">ACFFJ2_07835</name>
</gene>